<protein>
    <submittedName>
        <fullName evidence="1">Flavanone 7-O-glucoside 2''-O-beta-L-rhamnosyltransferase</fullName>
    </submittedName>
</protein>
<reference evidence="1 2" key="1">
    <citation type="journal article" date="2022" name="Plant J.">
        <title>Chromosome-level genome of Camellia lanceoleosa provides a valuable resource for understanding genome evolution and self-incompatibility.</title>
        <authorList>
            <person name="Gong W."/>
            <person name="Xiao S."/>
            <person name="Wang L."/>
            <person name="Liao Z."/>
            <person name="Chang Y."/>
            <person name="Mo W."/>
            <person name="Hu G."/>
            <person name="Li W."/>
            <person name="Zhao G."/>
            <person name="Zhu H."/>
            <person name="Hu X."/>
            <person name="Ji K."/>
            <person name="Xiang X."/>
            <person name="Song Q."/>
            <person name="Yuan D."/>
            <person name="Jin S."/>
            <person name="Zhang L."/>
        </authorList>
    </citation>
    <scope>NUCLEOTIDE SEQUENCE [LARGE SCALE GENOMIC DNA]</scope>
    <source>
        <strain evidence="1">SQ_2022a</strain>
    </source>
</reference>
<comment type="caution">
    <text evidence="1">The sequence shown here is derived from an EMBL/GenBank/DDBJ whole genome shotgun (WGS) entry which is preliminary data.</text>
</comment>
<keyword evidence="2" id="KW-1185">Reference proteome</keyword>
<name>A0ACC0F741_9ERIC</name>
<proteinExistence type="predicted"/>
<gene>
    <name evidence="1" type="ORF">LOK49_LG15G01826</name>
</gene>
<dbReference type="Proteomes" id="UP001060215">
    <property type="component" value="Chromosome 11"/>
</dbReference>
<sequence>MDSKQHSVLMLPWLAHGHLSPFIELANKLSQRNFNVYLCSTPINLKPFRGSIPLNLSASPIQFIDIHLPPSPLLPPHYHTTKDLPPHLLPALNTAFDNAKPAFLTILKTLKPDIVIYDFLQPWVPIAAHEENTEAVVFVTGGAASYSVLTHCTNDANKDYPFQELNFSEDLRDKVIRYLYDTTNGVINKERFLGCIERSSSFVLIKTSNVIEAKYVDYLCGLVGKEVVPVGPLIQIPTKNDVNEVIECKQPSILMLPWLAHGHVSPFLELAKKLSQRNFNIYFCSTPINLKPLRETLPLNLSSSIQLIDIHLPSQNLPPHYHTTKDLPPHLMATLKTAFDDTKPAFFTILKTLKPNLIIYDFLQPWVPIAARKENIEAVVFLTCSAVCCSFSTHCSDDPNKDYPFQELNFPTVQRQKIVQFMYDTSNGLTNRERFLGCIERSSSFVLIKTANMIEAKYVDHFCGLVGKEIIPVGPLVQNPTRNDDDEVIMEWLDMKEVMPVTTLLVATMVLGCSRNGPQPGRDEKYLTVLLSVGYVYARNG</sequence>
<organism evidence="1 2">
    <name type="scientific">Camellia lanceoleosa</name>
    <dbReference type="NCBI Taxonomy" id="1840588"/>
    <lineage>
        <taxon>Eukaryota</taxon>
        <taxon>Viridiplantae</taxon>
        <taxon>Streptophyta</taxon>
        <taxon>Embryophyta</taxon>
        <taxon>Tracheophyta</taxon>
        <taxon>Spermatophyta</taxon>
        <taxon>Magnoliopsida</taxon>
        <taxon>eudicotyledons</taxon>
        <taxon>Gunneridae</taxon>
        <taxon>Pentapetalae</taxon>
        <taxon>asterids</taxon>
        <taxon>Ericales</taxon>
        <taxon>Theaceae</taxon>
        <taxon>Camellia</taxon>
    </lineage>
</organism>
<dbReference type="EMBL" id="CM045768">
    <property type="protein sequence ID" value="KAI7984355.1"/>
    <property type="molecule type" value="Genomic_DNA"/>
</dbReference>
<accession>A0ACC0F741</accession>
<evidence type="ECO:0000313" key="2">
    <source>
        <dbReference type="Proteomes" id="UP001060215"/>
    </source>
</evidence>
<evidence type="ECO:0000313" key="1">
    <source>
        <dbReference type="EMBL" id="KAI7984355.1"/>
    </source>
</evidence>